<evidence type="ECO:0000256" key="1">
    <source>
        <dbReference type="SAM" id="Phobius"/>
    </source>
</evidence>
<protein>
    <submittedName>
        <fullName evidence="2">Uncharacterized protein</fullName>
    </submittedName>
</protein>
<feature type="transmembrane region" description="Helical" evidence="1">
    <location>
        <begin position="31"/>
        <end position="48"/>
    </location>
</feature>
<feature type="transmembrane region" description="Helical" evidence="1">
    <location>
        <begin position="84"/>
        <end position="105"/>
    </location>
</feature>
<proteinExistence type="predicted"/>
<dbReference type="AlphaFoldDB" id="A0A5D6WB79"/>
<evidence type="ECO:0000313" key="2">
    <source>
        <dbReference type="EMBL" id="TYZ23978.1"/>
    </source>
</evidence>
<accession>A0A5D6WB79</accession>
<dbReference type="EMBL" id="VTOY01000002">
    <property type="protein sequence ID" value="TYZ23978.1"/>
    <property type="molecule type" value="Genomic_DNA"/>
</dbReference>
<reference evidence="2 3" key="1">
    <citation type="submission" date="2019-08" db="EMBL/GenBank/DDBJ databases">
        <title>Selenomonas sp. mPRGC5 and Selenomonas sp. mPRGC8 isolated from ruminal fluid of dairy goat (Capra hircus).</title>
        <authorList>
            <person name="Poothong S."/>
            <person name="Nuengjamnong C."/>
            <person name="Tanasupawat S."/>
        </authorList>
    </citation>
    <scope>NUCLEOTIDE SEQUENCE [LARGE SCALE GENOMIC DNA]</scope>
    <source>
        <strain evidence="3">mPRGC5</strain>
    </source>
</reference>
<keyword evidence="3" id="KW-1185">Reference proteome</keyword>
<sequence length="110" mass="12841">MAKQYKKLQKKVYPKVEDPRKKEKETFGKDYLLLAVISFTLVVTLFGWQQFDALNRAMYVLLTFSLAMTYIYRHAKISENARIYVNRASLCSMGLAIGMFCLSLWHTFAK</sequence>
<evidence type="ECO:0000313" key="3">
    <source>
        <dbReference type="Proteomes" id="UP000323646"/>
    </source>
</evidence>
<feature type="transmembrane region" description="Helical" evidence="1">
    <location>
        <begin position="54"/>
        <end position="72"/>
    </location>
</feature>
<dbReference type="RefSeq" id="WP_149170900.1">
    <property type="nucleotide sequence ID" value="NZ_VTOY01000002.1"/>
</dbReference>
<dbReference type="OrthoDB" id="1666523at2"/>
<comment type="caution">
    <text evidence="2">The sequence shown here is derived from an EMBL/GenBank/DDBJ whole genome shotgun (WGS) entry which is preliminary data.</text>
</comment>
<organism evidence="2 3">
    <name type="scientific">Selenomonas ruminis</name>
    <dbReference type="NCBI Taxonomy" id="2593411"/>
    <lineage>
        <taxon>Bacteria</taxon>
        <taxon>Bacillati</taxon>
        <taxon>Bacillota</taxon>
        <taxon>Negativicutes</taxon>
        <taxon>Selenomonadales</taxon>
        <taxon>Selenomonadaceae</taxon>
        <taxon>Selenomonas</taxon>
    </lineage>
</organism>
<keyword evidence="1" id="KW-1133">Transmembrane helix</keyword>
<keyword evidence="1" id="KW-0472">Membrane</keyword>
<name>A0A5D6WB79_9FIRM</name>
<keyword evidence="1" id="KW-0812">Transmembrane</keyword>
<dbReference type="Proteomes" id="UP000323646">
    <property type="component" value="Unassembled WGS sequence"/>
</dbReference>
<gene>
    <name evidence="2" type="ORF">FZ040_04460</name>
</gene>